<dbReference type="PANTHER" id="PTHR42756">
    <property type="entry name" value="TRANSCRIPTIONAL REGULATOR, MARR"/>
    <property type="match status" value="1"/>
</dbReference>
<dbReference type="GO" id="GO:0003700">
    <property type="term" value="F:DNA-binding transcription factor activity"/>
    <property type="evidence" value="ECO:0007669"/>
    <property type="project" value="InterPro"/>
</dbReference>
<evidence type="ECO:0000256" key="2">
    <source>
        <dbReference type="ARBA" id="ARBA00023125"/>
    </source>
</evidence>
<accession>A0A7Z2ZKN5</accession>
<dbReference type="PANTHER" id="PTHR42756:SF1">
    <property type="entry name" value="TRANSCRIPTIONAL REPRESSOR OF EMRAB OPERON"/>
    <property type="match status" value="1"/>
</dbReference>
<protein>
    <submittedName>
        <fullName evidence="5">MarR family transcriptional regulator</fullName>
    </submittedName>
</protein>
<keyword evidence="6" id="KW-1185">Reference proteome</keyword>
<evidence type="ECO:0000313" key="6">
    <source>
        <dbReference type="Proteomes" id="UP000502248"/>
    </source>
</evidence>
<dbReference type="PROSITE" id="PS50995">
    <property type="entry name" value="HTH_MARR_2"/>
    <property type="match status" value="1"/>
</dbReference>
<proteinExistence type="predicted"/>
<gene>
    <name evidence="5" type="ORF">HH215_08190</name>
</gene>
<dbReference type="GO" id="GO:0003677">
    <property type="term" value="F:DNA binding"/>
    <property type="evidence" value="ECO:0007669"/>
    <property type="project" value="UniProtKB-KW"/>
</dbReference>
<dbReference type="RefSeq" id="WP_169279450.1">
    <property type="nucleotide sequence ID" value="NZ_CP051680.1"/>
</dbReference>
<dbReference type="InterPro" id="IPR036388">
    <property type="entry name" value="WH-like_DNA-bd_sf"/>
</dbReference>
<feature type="domain" description="HTH marR-type" evidence="4">
    <location>
        <begin position="7"/>
        <end position="139"/>
    </location>
</feature>
<keyword evidence="1" id="KW-0805">Transcription regulation</keyword>
<dbReference type="SMART" id="SM00347">
    <property type="entry name" value="HTH_MARR"/>
    <property type="match status" value="1"/>
</dbReference>
<dbReference type="Proteomes" id="UP000502248">
    <property type="component" value="Chromosome"/>
</dbReference>
<dbReference type="Gene3D" id="1.10.10.10">
    <property type="entry name" value="Winged helix-like DNA-binding domain superfamily/Winged helix DNA-binding domain"/>
    <property type="match status" value="1"/>
</dbReference>
<dbReference type="Pfam" id="PF01047">
    <property type="entry name" value="MarR"/>
    <property type="match status" value="1"/>
</dbReference>
<evidence type="ECO:0000256" key="1">
    <source>
        <dbReference type="ARBA" id="ARBA00023015"/>
    </source>
</evidence>
<dbReference type="InterPro" id="IPR000835">
    <property type="entry name" value="HTH_MarR-typ"/>
</dbReference>
<dbReference type="SUPFAM" id="SSF46785">
    <property type="entry name" value="Winged helix' DNA-binding domain"/>
    <property type="match status" value="1"/>
</dbReference>
<organism evidence="5 6">
    <name type="scientific">Cohnella herbarum</name>
    <dbReference type="NCBI Taxonomy" id="2728023"/>
    <lineage>
        <taxon>Bacteria</taxon>
        <taxon>Bacillati</taxon>
        <taxon>Bacillota</taxon>
        <taxon>Bacilli</taxon>
        <taxon>Bacillales</taxon>
        <taxon>Paenibacillaceae</taxon>
        <taxon>Cohnella</taxon>
    </lineage>
</organism>
<evidence type="ECO:0000259" key="4">
    <source>
        <dbReference type="PROSITE" id="PS50995"/>
    </source>
</evidence>
<sequence length="151" mass="17572">MEDRQRIENIFASFREVNQAFHQSMLQLSQQIGITPIQYFVLKIVVEHPRIGLSELSEKIHSVTSTTSGIVDRMVKAGWVSRDRPANNRRSICLTATASGEELRRKLNELRISQLSSSLLRLSEEDEQHMLRVHKQIVNIIQRQREEENHE</sequence>
<dbReference type="EMBL" id="CP051680">
    <property type="protein sequence ID" value="QJD83153.1"/>
    <property type="molecule type" value="Genomic_DNA"/>
</dbReference>
<reference evidence="5 6" key="1">
    <citation type="submission" date="2020-04" db="EMBL/GenBank/DDBJ databases">
        <title>Genome sequencing of novel species.</title>
        <authorList>
            <person name="Heo J."/>
            <person name="Kim S.-J."/>
            <person name="Kim J.-S."/>
            <person name="Hong S.-B."/>
            <person name="Kwon S.-W."/>
        </authorList>
    </citation>
    <scope>NUCLEOTIDE SEQUENCE [LARGE SCALE GENOMIC DNA]</scope>
    <source>
        <strain evidence="5 6">MFER-1</strain>
    </source>
</reference>
<evidence type="ECO:0000256" key="3">
    <source>
        <dbReference type="ARBA" id="ARBA00023163"/>
    </source>
</evidence>
<dbReference type="KEGG" id="cheb:HH215_08190"/>
<dbReference type="AlphaFoldDB" id="A0A7Z2ZKN5"/>
<name>A0A7Z2ZKN5_9BACL</name>
<keyword evidence="3" id="KW-0804">Transcription</keyword>
<dbReference type="InterPro" id="IPR036390">
    <property type="entry name" value="WH_DNA-bd_sf"/>
</dbReference>
<keyword evidence="2" id="KW-0238">DNA-binding</keyword>
<evidence type="ECO:0000313" key="5">
    <source>
        <dbReference type="EMBL" id="QJD83153.1"/>
    </source>
</evidence>